<reference evidence="11" key="1">
    <citation type="submission" date="2016-10" db="EMBL/GenBank/DDBJ databases">
        <authorList>
            <person name="Varghese N."/>
            <person name="Submissions S."/>
        </authorList>
    </citation>
    <scope>NUCLEOTIDE SEQUENCE [LARGE SCALE GENOMIC DNA]</scope>
    <source>
        <strain evidence="11">M83</strain>
    </source>
</reference>
<feature type="transmembrane region" description="Helical" evidence="8">
    <location>
        <begin position="21"/>
        <end position="46"/>
    </location>
</feature>
<dbReference type="GO" id="GO:0008360">
    <property type="term" value="P:regulation of cell shape"/>
    <property type="evidence" value="ECO:0007669"/>
    <property type="project" value="UniProtKB-UniRule"/>
</dbReference>
<evidence type="ECO:0000256" key="2">
    <source>
        <dbReference type="ARBA" id="ARBA00022679"/>
    </source>
</evidence>
<dbReference type="PROSITE" id="PS52029">
    <property type="entry name" value="LD_TPASE"/>
    <property type="match status" value="1"/>
</dbReference>
<name>A0A1H0A8G4_9FIRM</name>
<dbReference type="CDD" id="cd16913">
    <property type="entry name" value="YkuD_like"/>
    <property type="match status" value="1"/>
</dbReference>
<evidence type="ECO:0000259" key="9">
    <source>
        <dbReference type="PROSITE" id="PS52029"/>
    </source>
</evidence>
<evidence type="ECO:0000313" key="10">
    <source>
        <dbReference type="EMBL" id="SDN29514.1"/>
    </source>
</evidence>
<dbReference type="InterPro" id="IPR050979">
    <property type="entry name" value="LD-transpeptidase"/>
</dbReference>
<sequence length="356" mass="38757">MSKKSNINYKYLRRRQSWFRRNLPTVIIAVIAVLLIAAAVVVGVVIGKNSNKKDNNDNQATVKESTTAEETSSEVEWITEEEPETTTEEETAALMAQVTTNATTLGSSNPYFIKVNRAANCVTVYGIDTNGEYTIPVIAFASSCGREGHETPLVENYKTSDKYNWRLMVDGTYGMYATRIAGTSGILFHSVPYLLTSSSSLEEGQYNMLGDYASLGCVRLCVRDCKWIYDNCPSGTGVTIYDDATNPGPLGKPDTIKVPEDSEYAGWDPTDPSTDNPWNNFAPAITGAKDITTTVGQSVNLLDGVTATDTCGNDATSDIYLVGTYTYDQAGTYAITYKVRDALGRTAEATVNLIVE</sequence>
<evidence type="ECO:0000256" key="8">
    <source>
        <dbReference type="SAM" id="Phobius"/>
    </source>
</evidence>
<evidence type="ECO:0000256" key="3">
    <source>
        <dbReference type="ARBA" id="ARBA00022960"/>
    </source>
</evidence>
<evidence type="ECO:0000256" key="4">
    <source>
        <dbReference type="ARBA" id="ARBA00022984"/>
    </source>
</evidence>
<comment type="pathway">
    <text evidence="1 6">Cell wall biogenesis; peptidoglycan biosynthesis.</text>
</comment>
<proteinExistence type="predicted"/>
<keyword evidence="8" id="KW-0812">Transmembrane</keyword>
<feature type="compositionally biased region" description="Acidic residues" evidence="7">
    <location>
        <begin position="71"/>
        <end position="87"/>
    </location>
</feature>
<evidence type="ECO:0000256" key="6">
    <source>
        <dbReference type="PROSITE-ProRule" id="PRU01373"/>
    </source>
</evidence>
<keyword evidence="11" id="KW-1185">Reference proteome</keyword>
<keyword evidence="3 6" id="KW-0133">Cell shape</keyword>
<dbReference type="PANTHER" id="PTHR30582:SF2">
    <property type="entry name" value="L,D-TRANSPEPTIDASE YCIB-RELATED"/>
    <property type="match status" value="1"/>
</dbReference>
<dbReference type="Pfam" id="PF16403">
    <property type="entry name" value="Bact_surface_Ig-like"/>
    <property type="match status" value="1"/>
</dbReference>
<dbReference type="InterPro" id="IPR038063">
    <property type="entry name" value="Transpep_catalytic_dom"/>
</dbReference>
<accession>A0A1H0A8G4</accession>
<dbReference type="GO" id="GO:0018104">
    <property type="term" value="P:peptidoglycan-protein cross-linking"/>
    <property type="evidence" value="ECO:0007669"/>
    <property type="project" value="TreeGrafter"/>
</dbReference>
<dbReference type="RefSeq" id="WP_242869352.1">
    <property type="nucleotide sequence ID" value="NZ_FNHZ01000011.1"/>
</dbReference>
<dbReference type="InterPro" id="IPR032179">
    <property type="entry name" value="Cry22Aa_Ig-like"/>
</dbReference>
<keyword evidence="8" id="KW-0472">Membrane</keyword>
<dbReference type="Gene3D" id="2.60.40.10">
    <property type="entry name" value="Immunoglobulins"/>
    <property type="match status" value="1"/>
</dbReference>
<protein>
    <submittedName>
        <fullName evidence="10">Lipoprotein-anchoring transpeptidase ErfK/SrfK</fullName>
    </submittedName>
</protein>
<dbReference type="GO" id="GO:0071972">
    <property type="term" value="F:peptidoglycan L,D-transpeptidase activity"/>
    <property type="evidence" value="ECO:0007669"/>
    <property type="project" value="TreeGrafter"/>
</dbReference>
<dbReference type="Gene3D" id="2.40.440.10">
    <property type="entry name" value="L,D-transpeptidase catalytic domain-like"/>
    <property type="match status" value="1"/>
</dbReference>
<feature type="active site" description="Proton donor/acceptor" evidence="6">
    <location>
        <position position="189"/>
    </location>
</feature>
<keyword evidence="10" id="KW-0449">Lipoprotein</keyword>
<feature type="active site" description="Nucleophile" evidence="6">
    <location>
        <position position="217"/>
    </location>
</feature>
<dbReference type="InterPro" id="IPR013783">
    <property type="entry name" value="Ig-like_fold"/>
</dbReference>
<dbReference type="PANTHER" id="PTHR30582">
    <property type="entry name" value="L,D-TRANSPEPTIDASE"/>
    <property type="match status" value="1"/>
</dbReference>
<dbReference type="AlphaFoldDB" id="A0A1H0A8G4"/>
<feature type="region of interest" description="Disordered" evidence="7">
    <location>
        <begin position="53"/>
        <end position="87"/>
    </location>
</feature>
<evidence type="ECO:0000256" key="7">
    <source>
        <dbReference type="SAM" id="MobiDB-lite"/>
    </source>
</evidence>
<evidence type="ECO:0000256" key="1">
    <source>
        <dbReference type="ARBA" id="ARBA00004752"/>
    </source>
</evidence>
<feature type="domain" description="L,D-TPase catalytic" evidence="9">
    <location>
        <begin position="111"/>
        <end position="241"/>
    </location>
</feature>
<evidence type="ECO:0000256" key="5">
    <source>
        <dbReference type="ARBA" id="ARBA00023316"/>
    </source>
</evidence>
<dbReference type="GO" id="GO:0071555">
    <property type="term" value="P:cell wall organization"/>
    <property type="evidence" value="ECO:0007669"/>
    <property type="project" value="UniProtKB-UniRule"/>
</dbReference>
<dbReference type="GO" id="GO:0005576">
    <property type="term" value="C:extracellular region"/>
    <property type="evidence" value="ECO:0007669"/>
    <property type="project" value="TreeGrafter"/>
</dbReference>
<keyword evidence="5 6" id="KW-0961">Cell wall biogenesis/degradation</keyword>
<keyword evidence="2" id="KW-0808">Transferase</keyword>
<evidence type="ECO:0000313" key="11">
    <source>
        <dbReference type="Proteomes" id="UP000187651"/>
    </source>
</evidence>
<keyword evidence="8" id="KW-1133">Transmembrane helix</keyword>
<gene>
    <name evidence="10" type="ORF">SAMN05216544_2345</name>
</gene>
<dbReference type="Pfam" id="PF03734">
    <property type="entry name" value="YkuD"/>
    <property type="match status" value="1"/>
</dbReference>
<keyword evidence="4 6" id="KW-0573">Peptidoglycan synthesis</keyword>
<feature type="compositionally biased region" description="Low complexity" evidence="7">
    <location>
        <begin position="57"/>
        <end position="70"/>
    </location>
</feature>
<dbReference type="UniPathway" id="UPA00219"/>
<dbReference type="Proteomes" id="UP000187651">
    <property type="component" value="Unassembled WGS sequence"/>
</dbReference>
<dbReference type="EMBL" id="FNHZ01000011">
    <property type="protein sequence ID" value="SDN29514.1"/>
    <property type="molecule type" value="Genomic_DNA"/>
</dbReference>
<dbReference type="SUPFAM" id="SSF141523">
    <property type="entry name" value="L,D-transpeptidase catalytic domain-like"/>
    <property type="match status" value="1"/>
</dbReference>
<organism evidence="10 11">
    <name type="scientific">Lachnospira pectinoschiza</name>
    <dbReference type="NCBI Taxonomy" id="28052"/>
    <lineage>
        <taxon>Bacteria</taxon>
        <taxon>Bacillati</taxon>
        <taxon>Bacillota</taxon>
        <taxon>Clostridia</taxon>
        <taxon>Lachnospirales</taxon>
        <taxon>Lachnospiraceae</taxon>
        <taxon>Lachnospira</taxon>
    </lineage>
</organism>
<dbReference type="InterPro" id="IPR005490">
    <property type="entry name" value="LD_TPept_cat_dom"/>
</dbReference>
<dbReference type="GO" id="GO:0016740">
    <property type="term" value="F:transferase activity"/>
    <property type="evidence" value="ECO:0007669"/>
    <property type="project" value="UniProtKB-KW"/>
</dbReference>